<keyword evidence="2" id="KW-1185">Reference proteome</keyword>
<evidence type="ECO:0000313" key="2">
    <source>
        <dbReference type="Proteomes" id="UP000594638"/>
    </source>
</evidence>
<feature type="non-terminal residue" evidence="1">
    <location>
        <position position="1"/>
    </location>
</feature>
<proteinExistence type="predicted"/>
<name>A0A8S0VCP1_OLEEU</name>
<dbReference type="Gramene" id="OE9A076336T1">
    <property type="protein sequence ID" value="OE9A076336C1"/>
    <property type="gene ID" value="OE9A076336"/>
</dbReference>
<reference evidence="1 2" key="1">
    <citation type="submission" date="2019-12" db="EMBL/GenBank/DDBJ databases">
        <authorList>
            <person name="Alioto T."/>
            <person name="Alioto T."/>
            <person name="Gomez Garrido J."/>
        </authorList>
    </citation>
    <scope>NUCLEOTIDE SEQUENCE [LARGE SCALE GENOMIC DNA]</scope>
</reference>
<evidence type="ECO:0000313" key="1">
    <source>
        <dbReference type="EMBL" id="CAA3029509.1"/>
    </source>
</evidence>
<dbReference type="Proteomes" id="UP000594638">
    <property type="component" value="Unassembled WGS sequence"/>
</dbReference>
<dbReference type="EMBL" id="CACTIH010009315">
    <property type="protein sequence ID" value="CAA3029509.1"/>
    <property type="molecule type" value="Genomic_DNA"/>
</dbReference>
<sequence length="73" mass="8600">PNTPQHAQITVTHTIIDHAPSYTIDRRTTLHKLSDHRTLEEDIKWEISVFKDIDTSQQMEYHRVVTMAGFMHE</sequence>
<gene>
    <name evidence="1" type="ORF">OLEA9_A076336</name>
</gene>
<accession>A0A8S0VCP1</accession>
<dbReference type="AlphaFoldDB" id="A0A8S0VCP1"/>
<organism evidence="1 2">
    <name type="scientific">Olea europaea subsp. europaea</name>
    <dbReference type="NCBI Taxonomy" id="158383"/>
    <lineage>
        <taxon>Eukaryota</taxon>
        <taxon>Viridiplantae</taxon>
        <taxon>Streptophyta</taxon>
        <taxon>Embryophyta</taxon>
        <taxon>Tracheophyta</taxon>
        <taxon>Spermatophyta</taxon>
        <taxon>Magnoliopsida</taxon>
        <taxon>eudicotyledons</taxon>
        <taxon>Gunneridae</taxon>
        <taxon>Pentapetalae</taxon>
        <taxon>asterids</taxon>
        <taxon>lamiids</taxon>
        <taxon>Lamiales</taxon>
        <taxon>Oleaceae</taxon>
        <taxon>Oleeae</taxon>
        <taxon>Olea</taxon>
    </lineage>
</organism>
<comment type="caution">
    <text evidence="1">The sequence shown here is derived from an EMBL/GenBank/DDBJ whole genome shotgun (WGS) entry which is preliminary data.</text>
</comment>
<protein>
    <submittedName>
        <fullName evidence="1">Uncharacterized protein</fullName>
    </submittedName>
</protein>